<dbReference type="GO" id="GO:0016787">
    <property type="term" value="F:hydrolase activity"/>
    <property type="evidence" value="ECO:0007669"/>
    <property type="project" value="UniProtKB-KW"/>
</dbReference>
<dbReference type="InterPro" id="IPR020084">
    <property type="entry name" value="NUDIX_hydrolase_CS"/>
</dbReference>
<dbReference type="AlphaFoldDB" id="A0AA95MK81"/>
<accession>A0AA95MK81</accession>
<dbReference type="Proteomes" id="UP001178288">
    <property type="component" value="Chromosome"/>
</dbReference>
<gene>
    <name evidence="4" type="primary">ytkD</name>
    <name evidence="4" type="ORF">QNH39_20910</name>
</gene>
<dbReference type="CDD" id="cd04665">
    <property type="entry name" value="NUDIX_RppH"/>
    <property type="match status" value="1"/>
</dbReference>
<evidence type="ECO:0000313" key="4">
    <source>
        <dbReference type="EMBL" id="WHY85085.1"/>
    </source>
</evidence>
<feature type="domain" description="Nudix hydrolase" evidence="3">
    <location>
        <begin position="11"/>
        <end position="159"/>
    </location>
</feature>
<dbReference type="SUPFAM" id="SSF55811">
    <property type="entry name" value="Nudix"/>
    <property type="match status" value="1"/>
</dbReference>
<dbReference type="Pfam" id="PF00293">
    <property type="entry name" value="NUDIX"/>
    <property type="match status" value="1"/>
</dbReference>
<keyword evidence="5" id="KW-1185">Reference proteome</keyword>
<dbReference type="KEGG" id="nnv:QNH39_20910"/>
<reference evidence="4" key="1">
    <citation type="submission" date="2023-05" db="EMBL/GenBank/DDBJ databases">
        <title>Comparative genomics of Bacillaceae isolates and their secondary metabolite potential.</title>
        <authorList>
            <person name="Song L."/>
            <person name="Nielsen L.J."/>
            <person name="Mohite O."/>
            <person name="Xu X."/>
            <person name="Weber T."/>
            <person name="Kovacs A.T."/>
        </authorList>
    </citation>
    <scope>NUCLEOTIDE SEQUENCE</scope>
    <source>
        <strain evidence="4">XLM17</strain>
    </source>
</reference>
<evidence type="ECO:0000259" key="3">
    <source>
        <dbReference type="PROSITE" id="PS51462"/>
    </source>
</evidence>
<protein>
    <submittedName>
        <fullName evidence="4">Nucleoside triphosphatase YtkD</fullName>
    </submittedName>
</protein>
<dbReference type="Gene3D" id="3.90.79.10">
    <property type="entry name" value="Nucleoside Triphosphate Pyrophosphohydrolase"/>
    <property type="match status" value="1"/>
</dbReference>
<sequence>MIRFLDDNGNKVELSFSQGAFEEEAKHVLVICQFGEGWLLTNHKQRGLEFPGGKREPGETLEEAARREAYEETGAILADLNLLAQYRVQDVVGPFVKSVFWGKVKRIDETSSYHETNGPVTVNGDILQLRFGEEYSFIMKDRVVEECITHIQTLQKEKE</sequence>
<dbReference type="PROSITE" id="PS51462">
    <property type="entry name" value="NUDIX"/>
    <property type="match status" value="1"/>
</dbReference>
<dbReference type="PROSITE" id="PS00893">
    <property type="entry name" value="NUDIX_BOX"/>
    <property type="match status" value="1"/>
</dbReference>
<name>A0AA95MK81_9BACI</name>
<dbReference type="InterPro" id="IPR000086">
    <property type="entry name" value="NUDIX_hydrolase_dom"/>
</dbReference>
<organism evidence="4 5">
    <name type="scientific">Neobacillus novalis</name>
    <dbReference type="NCBI Taxonomy" id="220687"/>
    <lineage>
        <taxon>Bacteria</taxon>
        <taxon>Bacillati</taxon>
        <taxon>Bacillota</taxon>
        <taxon>Bacilli</taxon>
        <taxon>Bacillales</taxon>
        <taxon>Bacillaceae</taxon>
        <taxon>Neobacillus</taxon>
    </lineage>
</organism>
<dbReference type="InterPro" id="IPR015797">
    <property type="entry name" value="NUDIX_hydrolase-like_dom_sf"/>
</dbReference>
<dbReference type="RefSeq" id="WP_066091078.1">
    <property type="nucleotide sequence ID" value="NZ_CP126114.1"/>
</dbReference>
<dbReference type="EMBL" id="CP126114">
    <property type="protein sequence ID" value="WHY85085.1"/>
    <property type="molecule type" value="Genomic_DNA"/>
</dbReference>
<dbReference type="NCBIfam" id="TIGR02705">
    <property type="entry name" value="nudix_YtkD"/>
    <property type="match status" value="1"/>
</dbReference>
<comment type="similarity">
    <text evidence="2">Belongs to the Nudix hydrolase family.</text>
</comment>
<dbReference type="InterPro" id="IPR014078">
    <property type="entry name" value="Nudix_YtkD"/>
</dbReference>
<evidence type="ECO:0000313" key="5">
    <source>
        <dbReference type="Proteomes" id="UP001178288"/>
    </source>
</evidence>
<evidence type="ECO:0000256" key="1">
    <source>
        <dbReference type="ARBA" id="ARBA00022801"/>
    </source>
</evidence>
<keyword evidence="1 2" id="KW-0378">Hydrolase</keyword>
<dbReference type="InterPro" id="IPR020476">
    <property type="entry name" value="Nudix_hydrolase"/>
</dbReference>
<proteinExistence type="inferred from homology"/>
<dbReference type="PRINTS" id="PR00502">
    <property type="entry name" value="NUDIXFAMILY"/>
</dbReference>
<evidence type="ECO:0000256" key="2">
    <source>
        <dbReference type="RuleBase" id="RU003476"/>
    </source>
</evidence>